<protein>
    <submittedName>
        <fullName evidence="3">Class A beta-lactamase-related serine hydrolase</fullName>
    </submittedName>
    <submittedName>
        <fullName evidence="2">CubicO group peptidase (Beta-lactamase class C family)</fullName>
    </submittedName>
</protein>
<evidence type="ECO:0000313" key="5">
    <source>
        <dbReference type="Proteomes" id="UP000297429"/>
    </source>
</evidence>
<dbReference type="Pfam" id="PF00144">
    <property type="entry name" value="Beta-lactamase"/>
    <property type="match status" value="1"/>
</dbReference>
<dbReference type="InterPro" id="IPR001466">
    <property type="entry name" value="Beta-lactam-related"/>
</dbReference>
<dbReference type="GO" id="GO:0016787">
    <property type="term" value="F:hydrolase activity"/>
    <property type="evidence" value="ECO:0007669"/>
    <property type="project" value="UniProtKB-KW"/>
</dbReference>
<dbReference type="EMBL" id="RCCK01000017">
    <property type="protein sequence ID" value="RLJ69301.1"/>
    <property type="molecule type" value="Genomic_DNA"/>
</dbReference>
<dbReference type="Gene3D" id="3.40.710.10">
    <property type="entry name" value="DD-peptidase/beta-lactamase superfamily"/>
    <property type="match status" value="1"/>
</dbReference>
<organism evidence="2 4">
    <name type="scientific">Pedobacter alluvionis</name>
    <dbReference type="NCBI Taxonomy" id="475253"/>
    <lineage>
        <taxon>Bacteria</taxon>
        <taxon>Pseudomonadati</taxon>
        <taxon>Bacteroidota</taxon>
        <taxon>Sphingobacteriia</taxon>
        <taxon>Sphingobacteriales</taxon>
        <taxon>Sphingobacteriaceae</taxon>
        <taxon>Pedobacter</taxon>
    </lineage>
</organism>
<dbReference type="PANTHER" id="PTHR46825:SF9">
    <property type="entry name" value="BETA-LACTAMASE-RELATED DOMAIN-CONTAINING PROTEIN"/>
    <property type="match status" value="1"/>
</dbReference>
<reference evidence="2 4" key="1">
    <citation type="submission" date="2018-10" db="EMBL/GenBank/DDBJ databases">
        <title>Genomic Encyclopedia of Archaeal and Bacterial Type Strains, Phase II (KMG-II): from individual species to whole genera.</title>
        <authorList>
            <person name="Goeker M."/>
        </authorList>
    </citation>
    <scope>NUCLEOTIDE SEQUENCE [LARGE SCALE GENOMIC DNA]</scope>
    <source>
        <strain evidence="2 4">DSM 19624</strain>
    </source>
</reference>
<gene>
    <name evidence="2" type="ORF">BCL90_5221</name>
    <name evidence="3" type="ORF">E3V97_19325</name>
</gene>
<accession>A0A497XQR8</accession>
<dbReference type="SUPFAM" id="SSF56601">
    <property type="entry name" value="beta-lactamase/transpeptidase-like"/>
    <property type="match status" value="1"/>
</dbReference>
<dbReference type="InterPro" id="IPR050491">
    <property type="entry name" value="AmpC-like"/>
</dbReference>
<evidence type="ECO:0000259" key="1">
    <source>
        <dbReference type="Pfam" id="PF00144"/>
    </source>
</evidence>
<dbReference type="Proteomes" id="UP000297429">
    <property type="component" value="Unassembled WGS sequence"/>
</dbReference>
<dbReference type="InterPro" id="IPR012338">
    <property type="entry name" value="Beta-lactam/transpept-like"/>
</dbReference>
<reference evidence="3 5" key="2">
    <citation type="submission" date="2019-03" db="EMBL/GenBank/DDBJ databases">
        <authorList>
            <person name="He R.-H."/>
        </authorList>
    </citation>
    <scope>NUCLEOTIDE SEQUENCE [LARGE SCALE GENOMIC DNA]</scope>
    <source>
        <strain evidence="3 5">DSM 19624</strain>
    </source>
</reference>
<keyword evidence="5" id="KW-1185">Reference proteome</keyword>
<dbReference type="PANTHER" id="PTHR46825">
    <property type="entry name" value="D-ALANYL-D-ALANINE-CARBOXYPEPTIDASE/ENDOPEPTIDASE AMPH"/>
    <property type="match status" value="1"/>
</dbReference>
<keyword evidence="3" id="KW-0378">Hydrolase</keyword>
<evidence type="ECO:0000313" key="4">
    <source>
        <dbReference type="Proteomes" id="UP000273898"/>
    </source>
</evidence>
<comment type="caution">
    <text evidence="2">The sequence shown here is derived from an EMBL/GenBank/DDBJ whole genome shotgun (WGS) entry which is preliminary data.</text>
</comment>
<feature type="domain" description="Beta-lactamase-related" evidence="1">
    <location>
        <begin position="37"/>
        <end position="374"/>
    </location>
</feature>
<dbReference type="EMBL" id="SOPX01000003">
    <property type="protein sequence ID" value="TFB30320.1"/>
    <property type="molecule type" value="Genomic_DNA"/>
</dbReference>
<proteinExistence type="predicted"/>
<dbReference type="Proteomes" id="UP000273898">
    <property type="component" value="Unassembled WGS sequence"/>
</dbReference>
<dbReference type="OrthoDB" id="846150at2"/>
<sequence length="407" mass="46084">MRSQINIITLLLCITIGATAYGQQVGQLPIKSTNAIDSVILKKMNDAHLVGLGAAIIVDKKLVWSKGYGYADRENKMRFTTSTVMNIASVSKTITGACLMKAVEQGKLSLDEDINSYLPFKIYNPFFPKEKITLRNLATHTSGLNDRFPFYTSDSLYINGKDSPEPLGDFLQNYFIPGGKYYSKENFLDHKPGAFREYSNLGTTLAGYIVEVRTGKKLNDYSREYLFKPLKMDDTGWFLSEINLKKHAGLYQKQADSSIKRIPLYGLTTYPAGGVRTSVNDLSHFFICLLNDGKFQNRTVLREKTVQEMLRFQFDSLHKPENIEPAKLNSGIFWSTKMGGKRIGHNGSDFGVRTFMLSDLKKEVAVIMFINTSLLETEEAKFFGIYNELYQYGVQMRNSGHIRSNRN</sequence>
<dbReference type="RefSeq" id="WP_121288061.1">
    <property type="nucleotide sequence ID" value="NZ_RCCK01000017.1"/>
</dbReference>
<name>A0A497XQR8_9SPHI</name>
<evidence type="ECO:0000313" key="2">
    <source>
        <dbReference type="EMBL" id="RLJ69301.1"/>
    </source>
</evidence>
<dbReference type="AlphaFoldDB" id="A0A497XQR8"/>
<evidence type="ECO:0000313" key="3">
    <source>
        <dbReference type="EMBL" id="TFB30320.1"/>
    </source>
</evidence>